<comment type="function">
    <text evidence="7">Functions as a peptidoglycan terminase that cleaves nascent peptidoglycan strands endolytically to terminate their elongation.</text>
</comment>
<gene>
    <name evidence="7" type="primary">mltG</name>
    <name evidence="9" type="ORF">A6F49_10555</name>
</gene>
<dbReference type="Pfam" id="PF02618">
    <property type="entry name" value="YceG"/>
    <property type="match status" value="1"/>
</dbReference>
<evidence type="ECO:0000256" key="8">
    <source>
        <dbReference type="SAM" id="MobiDB-lite"/>
    </source>
</evidence>
<dbReference type="GO" id="GO:0008932">
    <property type="term" value="F:lytic endotransglycosylase activity"/>
    <property type="evidence" value="ECO:0007669"/>
    <property type="project" value="UniProtKB-UniRule"/>
</dbReference>
<dbReference type="GO" id="GO:0071555">
    <property type="term" value="P:cell wall organization"/>
    <property type="evidence" value="ECO:0007669"/>
    <property type="project" value="UniProtKB-KW"/>
</dbReference>
<dbReference type="GO" id="GO:0005886">
    <property type="term" value="C:plasma membrane"/>
    <property type="evidence" value="ECO:0007669"/>
    <property type="project" value="UniProtKB-SubCell"/>
</dbReference>
<feature type="transmembrane region" description="Helical" evidence="7">
    <location>
        <begin position="183"/>
        <end position="207"/>
    </location>
</feature>
<comment type="subcellular location">
    <subcellularLocation>
        <location evidence="7">Cell membrane</location>
        <topology evidence="7">Single-pass membrane protein</topology>
    </subcellularLocation>
</comment>
<dbReference type="NCBIfam" id="TIGR00247">
    <property type="entry name" value="endolytic transglycosylase MltG"/>
    <property type="match status" value="1"/>
</dbReference>
<dbReference type="PANTHER" id="PTHR30518:SF2">
    <property type="entry name" value="ENDOLYTIC MUREIN TRANSGLYCOSYLASE"/>
    <property type="match status" value="1"/>
</dbReference>
<keyword evidence="10" id="KW-1185">Reference proteome</keyword>
<keyword evidence="6 7" id="KW-0961">Cell wall biogenesis/degradation</keyword>
<comment type="similarity">
    <text evidence="7">Belongs to the transglycosylase MltG family.</text>
</comment>
<keyword evidence="3 7" id="KW-1133">Transmembrane helix</keyword>
<keyword evidence="2 7" id="KW-0812">Transmembrane</keyword>
<feature type="site" description="Important for catalytic activity" evidence="7">
    <location>
        <position position="395"/>
    </location>
</feature>
<keyword evidence="4 7" id="KW-0472">Membrane</keyword>
<evidence type="ECO:0000256" key="2">
    <source>
        <dbReference type="ARBA" id="ARBA00022692"/>
    </source>
</evidence>
<reference evidence="9 10" key="1">
    <citation type="submission" date="2016-04" db="EMBL/GenBank/DDBJ databases">
        <title>First whole genome shotgun sequence of the bacterium Enteractinococcus sp. strain UASWS1574.</title>
        <authorList>
            <person name="Crovadore J."/>
            <person name="Chablais R."/>
            <person name="Lefort F."/>
        </authorList>
    </citation>
    <scope>NUCLEOTIDE SEQUENCE [LARGE SCALE GENOMIC DNA]</scope>
    <source>
        <strain evidence="9 10">UASWS1574</strain>
    </source>
</reference>
<dbReference type="EC" id="4.2.2.29" evidence="7"/>
<dbReference type="AlphaFoldDB" id="A0A1B7LZI1"/>
<dbReference type="OrthoDB" id="9814591at2"/>
<dbReference type="Gene3D" id="3.30.1490.480">
    <property type="entry name" value="Endolytic murein transglycosylase"/>
    <property type="match status" value="1"/>
</dbReference>
<dbReference type="RefSeq" id="WP_052504871.1">
    <property type="nucleotide sequence ID" value="NZ_LXEY01000018.1"/>
</dbReference>
<name>A0A1B7LZI1_9MICC</name>
<evidence type="ECO:0000256" key="6">
    <source>
        <dbReference type="ARBA" id="ARBA00023316"/>
    </source>
</evidence>
<dbReference type="HAMAP" id="MF_02065">
    <property type="entry name" value="MltG"/>
    <property type="match status" value="1"/>
</dbReference>
<dbReference type="PANTHER" id="PTHR30518">
    <property type="entry name" value="ENDOLYTIC MUREIN TRANSGLYCOSYLASE"/>
    <property type="match status" value="1"/>
</dbReference>
<dbReference type="GO" id="GO:0009252">
    <property type="term" value="P:peptidoglycan biosynthetic process"/>
    <property type="evidence" value="ECO:0007669"/>
    <property type="project" value="UniProtKB-UniRule"/>
</dbReference>
<evidence type="ECO:0000256" key="4">
    <source>
        <dbReference type="ARBA" id="ARBA00023136"/>
    </source>
</evidence>
<evidence type="ECO:0000256" key="1">
    <source>
        <dbReference type="ARBA" id="ARBA00022475"/>
    </source>
</evidence>
<evidence type="ECO:0000256" key="5">
    <source>
        <dbReference type="ARBA" id="ARBA00023239"/>
    </source>
</evidence>
<feature type="compositionally biased region" description="Basic and acidic residues" evidence="8">
    <location>
        <begin position="15"/>
        <end position="32"/>
    </location>
</feature>
<dbReference type="EMBL" id="LXEY01000018">
    <property type="protein sequence ID" value="OAV60908.1"/>
    <property type="molecule type" value="Genomic_DNA"/>
</dbReference>
<feature type="region of interest" description="Disordered" evidence="8">
    <location>
        <begin position="133"/>
        <end position="152"/>
    </location>
</feature>
<keyword evidence="1 7" id="KW-1003">Cell membrane</keyword>
<sequence>MTDNNLPEESSEPQFRSRRERREYERARHEARQMTGELTVTQEYSEEHLPEAEASLSEAETSEAEAEFRPQPLAADGPGGLQDAPSRPVNYSPAQSAEEPERLFYDSIRYDNAPTALPQLPEDTRAYPELSGNVDPDIEEQPGEKTADDNPLGYMLVGDGMQLPEIDEEEVKTRKTRKRRRTIIMLTSFGVFLGLLAIVGIGVGQLVGWNNKDFPGPGGEEIAFEVNPGEGPIVIGNRLVEENIVASTRAFRDAVEATDTTAQIQPGEYTLRYEMPARDAAEVLLGVGIPGMNYVHVNSGHRIDDVFAHIAERTDYSVEEIEEAADPANFDVPAEASTLEGYIAVGEYHFPLGASIQEILEIMIEPTMEEFDRLGVTEGAEQHRLVTVASIVEAEARPEDYATVAGIIENRLDQSNPETAGFLQIDATVIYGMGVRQLQFTAEDRHDASNEYNTYAHRGLPPGPIGAPSIAALDAAAAPQDSDYYYWITTNIETGETKFSSTYAQHQEYQEEYRAYCDDNVEICGRG</sequence>
<keyword evidence="5 7" id="KW-0456">Lyase</keyword>
<dbReference type="Proteomes" id="UP000078292">
    <property type="component" value="Unassembled WGS sequence"/>
</dbReference>
<evidence type="ECO:0000313" key="9">
    <source>
        <dbReference type="EMBL" id="OAV60908.1"/>
    </source>
</evidence>
<dbReference type="STRING" id="1837282.A6F49_10555"/>
<protein>
    <recommendedName>
        <fullName evidence="7">Endolytic murein transglycosylase</fullName>
        <ecNumber evidence="7">4.2.2.29</ecNumber>
    </recommendedName>
    <alternativeName>
        <fullName evidence="7">Peptidoglycan lytic transglycosylase</fullName>
    </alternativeName>
    <alternativeName>
        <fullName evidence="7">Peptidoglycan polymerization terminase</fullName>
    </alternativeName>
</protein>
<evidence type="ECO:0000256" key="3">
    <source>
        <dbReference type="ARBA" id="ARBA00022989"/>
    </source>
</evidence>
<evidence type="ECO:0000256" key="7">
    <source>
        <dbReference type="HAMAP-Rule" id="MF_02065"/>
    </source>
</evidence>
<accession>A0A1B7LZI1</accession>
<proteinExistence type="inferred from homology"/>
<organism evidence="9 10">
    <name type="scientific">Enteractinococcus helveticum</name>
    <dbReference type="NCBI Taxonomy" id="1837282"/>
    <lineage>
        <taxon>Bacteria</taxon>
        <taxon>Bacillati</taxon>
        <taxon>Actinomycetota</taxon>
        <taxon>Actinomycetes</taxon>
        <taxon>Micrococcales</taxon>
        <taxon>Micrococcaceae</taxon>
    </lineage>
</organism>
<comment type="catalytic activity">
    <reaction evidence="7">
        <text>a peptidoglycan chain = a peptidoglycan chain with N-acetyl-1,6-anhydromuramyl-[peptide] at the reducing end + a peptidoglycan chain with N-acetylglucosamine at the non-reducing end.</text>
        <dbReference type="EC" id="4.2.2.29"/>
    </reaction>
</comment>
<dbReference type="InterPro" id="IPR003770">
    <property type="entry name" value="MLTG-like"/>
</dbReference>
<comment type="caution">
    <text evidence="9">The sequence shown here is derived from an EMBL/GenBank/DDBJ whole genome shotgun (WGS) entry which is preliminary data.</text>
</comment>
<evidence type="ECO:0000313" key="10">
    <source>
        <dbReference type="Proteomes" id="UP000078292"/>
    </source>
</evidence>
<feature type="region of interest" description="Disordered" evidence="8">
    <location>
        <begin position="1"/>
        <end position="99"/>
    </location>
</feature>